<evidence type="ECO:0000259" key="1">
    <source>
        <dbReference type="Pfam" id="PF01551"/>
    </source>
</evidence>
<gene>
    <name evidence="2" type="ORF">COU12_01300</name>
</gene>
<dbReference type="InterPro" id="IPR011055">
    <property type="entry name" value="Dup_hybrid_motif"/>
</dbReference>
<dbReference type="Pfam" id="PF01551">
    <property type="entry name" value="Peptidase_M23"/>
    <property type="match status" value="1"/>
</dbReference>
<reference evidence="3" key="1">
    <citation type="submission" date="2017-09" db="EMBL/GenBank/DDBJ databases">
        <title>Depth-based differentiation of microbial function through sediment-hosted aquifers and enrichment of novel symbionts in the deep terrestrial subsurface.</title>
        <authorList>
            <person name="Probst A.J."/>
            <person name="Ladd B."/>
            <person name="Jarett J.K."/>
            <person name="Geller-Mcgrath D.E."/>
            <person name="Sieber C.M.K."/>
            <person name="Emerson J.B."/>
            <person name="Anantharaman K."/>
            <person name="Thomas B.C."/>
            <person name="Malmstrom R."/>
            <person name="Stieglmeier M."/>
            <person name="Klingl A."/>
            <person name="Woyke T."/>
            <person name="Ryan C.M."/>
            <person name="Banfield J.F."/>
        </authorList>
    </citation>
    <scope>NUCLEOTIDE SEQUENCE [LARGE SCALE GENOMIC DNA]</scope>
</reference>
<evidence type="ECO:0000313" key="2">
    <source>
        <dbReference type="EMBL" id="PIT91766.1"/>
    </source>
</evidence>
<dbReference type="GO" id="GO:0004222">
    <property type="term" value="F:metalloendopeptidase activity"/>
    <property type="evidence" value="ECO:0007669"/>
    <property type="project" value="TreeGrafter"/>
</dbReference>
<sequence length="163" mass="17542">MLLWPVDGGRLTQGYGRTAFAVRNYGSQYHNGIDIGAPIGTEVFSAANGTVINVGNQDAYRRCYRAGYGKFIVVKHDNGLTTLYGHLSKYLVKIGDKVGKGQVIGYVGRTGWATGPHLHFTVFATQTITPARGSLPEGAIFSRSCGPMPVGGDLDPTQYVEML</sequence>
<comment type="caution">
    <text evidence="2">The sequence shown here is derived from an EMBL/GenBank/DDBJ whole genome shotgun (WGS) entry which is preliminary data.</text>
</comment>
<protein>
    <recommendedName>
        <fullName evidence="1">M23ase beta-sheet core domain-containing protein</fullName>
    </recommendedName>
</protein>
<accession>A0A2M6WG53</accession>
<dbReference type="AlphaFoldDB" id="A0A2M6WG53"/>
<evidence type="ECO:0000313" key="3">
    <source>
        <dbReference type="Proteomes" id="UP000229530"/>
    </source>
</evidence>
<dbReference type="Proteomes" id="UP000229530">
    <property type="component" value="Unassembled WGS sequence"/>
</dbReference>
<dbReference type="PANTHER" id="PTHR21666">
    <property type="entry name" value="PEPTIDASE-RELATED"/>
    <property type="match status" value="1"/>
</dbReference>
<name>A0A2M6WG53_9BACT</name>
<feature type="domain" description="M23ase beta-sheet core" evidence="1">
    <location>
        <begin position="29"/>
        <end position="124"/>
    </location>
</feature>
<dbReference type="SUPFAM" id="SSF51261">
    <property type="entry name" value="Duplicated hybrid motif"/>
    <property type="match status" value="1"/>
</dbReference>
<dbReference type="EMBL" id="PFBE01000017">
    <property type="protein sequence ID" value="PIT91766.1"/>
    <property type="molecule type" value="Genomic_DNA"/>
</dbReference>
<dbReference type="InterPro" id="IPR050570">
    <property type="entry name" value="Cell_wall_metabolism_enzyme"/>
</dbReference>
<proteinExistence type="predicted"/>
<dbReference type="Gene3D" id="2.70.70.10">
    <property type="entry name" value="Glucose Permease (Domain IIA)"/>
    <property type="match status" value="1"/>
</dbReference>
<dbReference type="CDD" id="cd12797">
    <property type="entry name" value="M23_peptidase"/>
    <property type="match status" value="1"/>
</dbReference>
<dbReference type="InterPro" id="IPR016047">
    <property type="entry name" value="M23ase_b-sheet_dom"/>
</dbReference>
<dbReference type="PANTHER" id="PTHR21666:SF270">
    <property type="entry name" value="MUREIN HYDROLASE ACTIVATOR ENVC"/>
    <property type="match status" value="1"/>
</dbReference>
<organism evidence="2 3">
    <name type="scientific">Candidatus Jorgensenbacteria bacterium CG10_big_fil_rev_8_21_14_0_10_54_38</name>
    <dbReference type="NCBI Taxonomy" id="1974593"/>
    <lineage>
        <taxon>Bacteria</taxon>
        <taxon>Candidatus Joergenseniibacteriota</taxon>
    </lineage>
</organism>